<accession>A0A387HCI7</accession>
<dbReference type="InterPro" id="IPR028087">
    <property type="entry name" value="Tad_N"/>
</dbReference>
<keyword evidence="1" id="KW-0812">Transmembrane</keyword>
<proteinExistence type="predicted"/>
<organism evidence="3 4">
    <name type="scientific">Streptomyces hundungensis</name>
    <dbReference type="NCBI Taxonomy" id="1077946"/>
    <lineage>
        <taxon>Bacteria</taxon>
        <taxon>Bacillati</taxon>
        <taxon>Actinomycetota</taxon>
        <taxon>Actinomycetes</taxon>
        <taxon>Kitasatosporales</taxon>
        <taxon>Streptomycetaceae</taxon>
        <taxon>Streptomyces</taxon>
    </lineage>
</organism>
<keyword evidence="1" id="KW-1133">Transmembrane helix</keyword>
<dbReference type="EMBL" id="CP032698">
    <property type="protein sequence ID" value="AYG81179.1"/>
    <property type="molecule type" value="Genomic_DNA"/>
</dbReference>
<evidence type="ECO:0000256" key="1">
    <source>
        <dbReference type="SAM" id="Phobius"/>
    </source>
</evidence>
<dbReference type="RefSeq" id="WP_120721984.1">
    <property type="nucleotide sequence ID" value="NZ_CP032698.1"/>
</dbReference>
<evidence type="ECO:0000313" key="4">
    <source>
        <dbReference type="Proteomes" id="UP000271554"/>
    </source>
</evidence>
<feature type="transmembrane region" description="Helical" evidence="1">
    <location>
        <begin position="35"/>
        <end position="54"/>
    </location>
</feature>
<name>A0A387HCI7_9ACTN</name>
<protein>
    <recommendedName>
        <fullName evidence="2">Putative Flp pilus-assembly TadG-like N-terminal domain-containing protein</fullName>
    </recommendedName>
</protein>
<dbReference type="Pfam" id="PF13400">
    <property type="entry name" value="Tad"/>
    <property type="match status" value="1"/>
</dbReference>
<gene>
    <name evidence="3" type="ORF">DWB77_03321</name>
</gene>
<dbReference type="KEGG" id="shun:DWB77_03321"/>
<dbReference type="OrthoDB" id="4278789at2"/>
<keyword evidence="4" id="KW-1185">Reference proteome</keyword>
<sequence length="166" mass="17479">MSAPRNTAGPRAAGPRTPYAWIRDRRARLDDRGSGAAAVIVFAFLFLGLAAFVIDGGLSISKRERAADIAEQAARYAAQDIDKEALYDGSGAGAPIRYENCGTRVKAFARASGLSGPDIAASHCVGGSAQQVEVEIQLTYKPVFTGFFYGGEVVVHGRSVAKNEVG</sequence>
<evidence type="ECO:0000313" key="3">
    <source>
        <dbReference type="EMBL" id="AYG81179.1"/>
    </source>
</evidence>
<feature type="domain" description="Putative Flp pilus-assembly TadG-like N-terminal" evidence="2">
    <location>
        <begin position="33"/>
        <end position="80"/>
    </location>
</feature>
<dbReference type="Proteomes" id="UP000271554">
    <property type="component" value="Chromosome"/>
</dbReference>
<keyword evidence="1" id="KW-0472">Membrane</keyword>
<evidence type="ECO:0000259" key="2">
    <source>
        <dbReference type="Pfam" id="PF13400"/>
    </source>
</evidence>
<dbReference type="AlphaFoldDB" id="A0A387HCI7"/>
<reference evidence="3 4" key="1">
    <citation type="submission" date="2018-10" db="EMBL/GenBank/DDBJ databases">
        <title>Relationship between Morphology and Antimicrobial Activity in Streptomyces.</title>
        <authorList>
            <person name="Kang H.J."/>
            <person name="Kim S.B."/>
        </authorList>
    </citation>
    <scope>NUCLEOTIDE SEQUENCE [LARGE SCALE GENOMIC DNA]</scope>
    <source>
        <strain evidence="3 4">BH38</strain>
    </source>
</reference>